<keyword evidence="1" id="KW-0501">Molybdenum cofactor biosynthesis</keyword>
<evidence type="ECO:0000256" key="1">
    <source>
        <dbReference type="RuleBase" id="RU365090"/>
    </source>
</evidence>
<reference evidence="3 4" key="1">
    <citation type="submission" date="2020-02" db="EMBL/GenBank/DDBJ databases">
        <title>Sequencing the genomes of 1000 actinobacteria strains.</title>
        <authorList>
            <person name="Klenk H.-P."/>
        </authorList>
    </citation>
    <scope>NUCLEOTIDE SEQUENCE [LARGE SCALE GENOMIC DNA]</scope>
    <source>
        <strain evidence="3 4">DSM 19609</strain>
    </source>
</reference>
<dbReference type="SUPFAM" id="SSF63867">
    <property type="entry name" value="MoeA C-terminal domain-like"/>
    <property type="match status" value="1"/>
</dbReference>
<dbReference type="SUPFAM" id="SSF63882">
    <property type="entry name" value="MoeA N-terminal region -like"/>
    <property type="match status" value="1"/>
</dbReference>
<comment type="catalytic activity">
    <reaction evidence="1">
        <text>adenylyl-molybdopterin + molybdate = Mo-molybdopterin + AMP + H(+)</text>
        <dbReference type="Rhea" id="RHEA:35047"/>
        <dbReference type="ChEBI" id="CHEBI:15378"/>
        <dbReference type="ChEBI" id="CHEBI:36264"/>
        <dbReference type="ChEBI" id="CHEBI:62727"/>
        <dbReference type="ChEBI" id="CHEBI:71302"/>
        <dbReference type="ChEBI" id="CHEBI:456215"/>
    </reaction>
</comment>
<sequence length="421" mass="44478">MGLFKRRPAETTVVEPVEVAPAPVLPPPPPSDHAGRRVVGDQQKYLLSLVQPLPAFGMYLLDAWGTAVCEDIVADTFQPIDDLVAVDGYAVRSSDLEGADASSPITLRLRDDDRVAKVSAAVRVRSGQVLPEGADAVVPAGRAVLEGTVLTVERPVAPGDFVRRAGSEVRAGVPLMRSGERLDARRSALLAMAGVDRVLARPRPRVVVLSLADADSDPADVDSHLLAAAAKADGAQVWRVGLATGTDRELHDLISDQLIRADIVVATGALDGQAQLPRVVSTMGPTDMASVLMSPGGRIGFGLIGEDEIPMVMLPDDPVAAYADYQVFVRPLVRKLMGTPVVQREQVSCLVGGELSSSRGLFDLRFGTVREQSGEKVVVPIGRPDNPRLADLVAADAVVVLPEATTSVGLGERVGCWLLAD</sequence>
<keyword evidence="1" id="KW-0500">Molybdenum</keyword>
<dbReference type="EMBL" id="JAAMOZ010000001">
    <property type="protein sequence ID" value="NIH57986.1"/>
    <property type="molecule type" value="Genomic_DNA"/>
</dbReference>
<dbReference type="SUPFAM" id="SSF53218">
    <property type="entry name" value="Molybdenum cofactor biosynthesis proteins"/>
    <property type="match status" value="1"/>
</dbReference>
<evidence type="ECO:0000313" key="4">
    <source>
        <dbReference type="Proteomes" id="UP000749311"/>
    </source>
</evidence>
<accession>A0ABX0SMJ3</accession>
<dbReference type="EC" id="2.10.1.1" evidence="1"/>
<dbReference type="Gene3D" id="2.170.190.11">
    <property type="entry name" value="Molybdopterin biosynthesis moea protein, domain 3"/>
    <property type="match status" value="1"/>
</dbReference>
<gene>
    <name evidence="3" type="ORF">FB473_002631</name>
</gene>
<comment type="pathway">
    <text evidence="1">Cofactor biosynthesis; molybdopterin biosynthesis.</text>
</comment>
<dbReference type="PANTHER" id="PTHR10192">
    <property type="entry name" value="MOLYBDOPTERIN BIOSYNTHESIS PROTEIN"/>
    <property type="match status" value="1"/>
</dbReference>
<name>A0ABX0SMJ3_9ACTN</name>
<comment type="similarity">
    <text evidence="1">Belongs to the MoeA family.</text>
</comment>
<dbReference type="RefSeq" id="WP_167168561.1">
    <property type="nucleotide sequence ID" value="NZ_BAAAOO010000007.1"/>
</dbReference>
<evidence type="ECO:0000313" key="3">
    <source>
        <dbReference type="EMBL" id="NIH57986.1"/>
    </source>
</evidence>
<keyword evidence="1 3" id="KW-0808">Transferase</keyword>
<evidence type="ECO:0000259" key="2">
    <source>
        <dbReference type="Pfam" id="PF03453"/>
    </source>
</evidence>
<dbReference type="InterPro" id="IPR005110">
    <property type="entry name" value="MoeA_linker/N"/>
</dbReference>
<organism evidence="3 4">
    <name type="scientific">Brooklawnia cerclae</name>
    <dbReference type="NCBI Taxonomy" id="349934"/>
    <lineage>
        <taxon>Bacteria</taxon>
        <taxon>Bacillati</taxon>
        <taxon>Actinomycetota</taxon>
        <taxon>Actinomycetes</taxon>
        <taxon>Propionibacteriales</taxon>
        <taxon>Propionibacteriaceae</taxon>
        <taxon>Brooklawnia</taxon>
    </lineage>
</organism>
<proteinExistence type="inferred from homology"/>
<dbReference type="PANTHER" id="PTHR10192:SF5">
    <property type="entry name" value="GEPHYRIN"/>
    <property type="match status" value="1"/>
</dbReference>
<dbReference type="NCBIfam" id="NF045515">
    <property type="entry name" value="Glp_gephyrin"/>
    <property type="match status" value="1"/>
</dbReference>
<dbReference type="InterPro" id="IPR036135">
    <property type="entry name" value="MoeA_linker/N_sf"/>
</dbReference>
<protein>
    <recommendedName>
        <fullName evidence="1">Molybdopterin molybdenumtransferase</fullName>
        <ecNumber evidence="1">2.10.1.1</ecNumber>
    </recommendedName>
</protein>
<dbReference type="Proteomes" id="UP000749311">
    <property type="component" value="Unassembled WGS sequence"/>
</dbReference>
<dbReference type="GO" id="GO:0061599">
    <property type="term" value="F:molybdopterin molybdotransferase activity"/>
    <property type="evidence" value="ECO:0007669"/>
    <property type="project" value="UniProtKB-EC"/>
</dbReference>
<dbReference type="InterPro" id="IPR036425">
    <property type="entry name" value="MoaB/Mog-like_dom_sf"/>
</dbReference>
<dbReference type="Gene3D" id="3.90.105.10">
    <property type="entry name" value="Molybdopterin biosynthesis moea protein, domain 2"/>
    <property type="match status" value="1"/>
</dbReference>
<dbReference type="Gene3D" id="2.40.340.10">
    <property type="entry name" value="MoeA, C-terminal, domain IV"/>
    <property type="match status" value="1"/>
</dbReference>
<dbReference type="Pfam" id="PF03453">
    <property type="entry name" value="MoeA_N"/>
    <property type="match status" value="1"/>
</dbReference>
<dbReference type="InterPro" id="IPR036688">
    <property type="entry name" value="MoeA_C_domain_IV_sf"/>
</dbReference>
<keyword evidence="1" id="KW-0460">Magnesium</keyword>
<dbReference type="Gene3D" id="3.40.980.10">
    <property type="entry name" value="MoaB/Mog-like domain"/>
    <property type="match status" value="1"/>
</dbReference>
<comment type="function">
    <text evidence="1">Catalyzes the insertion of molybdate into adenylated molybdopterin with the concomitant release of AMP.</text>
</comment>
<keyword evidence="1" id="KW-0479">Metal-binding</keyword>
<keyword evidence="4" id="KW-1185">Reference proteome</keyword>
<comment type="caution">
    <text evidence="3">The sequence shown here is derived from an EMBL/GenBank/DDBJ whole genome shotgun (WGS) entry which is preliminary data.</text>
</comment>
<feature type="domain" description="MoeA N-terminal and linker" evidence="2">
    <location>
        <begin position="58"/>
        <end position="194"/>
    </location>
</feature>
<comment type="cofactor">
    <cofactor evidence="1">
        <name>Mg(2+)</name>
        <dbReference type="ChEBI" id="CHEBI:18420"/>
    </cofactor>
</comment>
<dbReference type="InterPro" id="IPR038987">
    <property type="entry name" value="MoeA-like"/>
</dbReference>